<name>A0A8J8SY23_HALGN</name>
<feature type="compositionally biased region" description="Basic and acidic residues" evidence="1">
    <location>
        <begin position="565"/>
        <end position="578"/>
    </location>
</feature>
<dbReference type="PANTHER" id="PTHR42698">
    <property type="entry name" value="GTPASE ERA"/>
    <property type="match status" value="1"/>
</dbReference>
<protein>
    <recommendedName>
        <fullName evidence="3">Dynamin N-terminal domain-containing protein</fullName>
    </recommendedName>
</protein>
<evidence type="ECO:0000313" key="4">
    <source>
        <dbReference type="EMBL" id="TNV74511.1"/>
    </source>
</evidence>
<sequence>MRQSETLFGSKAQSSQRSKTQVHMKSSKTQEKDSKQSLTTQTAIMNSIIRCYNPNLISRVEPTDILQQQRAFERPPTTGLEKISKDLLRLSHGRLQKTLSPIIAPEKQLMVMIVGNHSAGKSSFINWYVGEDIQRAKVSIETIEVNMIMHGKRREEFNGFNALKMLPFLKDLINPQQKTEKYPGLLENLVLKSSSSKERDFENVIFVDTPGLADGNLRYKFDIEKVLEWFADRCDMVMVFFDPQGQALCKRTMNLVKHLFVKSQNKLNFVMTKGDIFESDQDRMKCMCQITQSLSTVIPPMHGFQMPIIYLPKHAPIPTAQQKHLPVNQINEIEEQIAKRIRVKAQGILSNFKKHVGILQDSIGELKKEQELIQQRRKPVEKIVMINGWLMAFGLIFLTIAGMNHYLRVSIDGKLHAKQAVHDDTQKGEAKQQDRDIKEGYQQVGNIFNVILNCVLIALHYLLNEFNENVASFDYYLYVLLGVIGLFLILYQMNSYLPKKFMLVEPAKNLKQLSEHYVFIEQAKYKYKRIAQALANQVFQKSNMFQPLVEDLLGSSCDEEGGSDFEQKREEGVEKDSFGSDESETDVQKRKFESSGEEGSKVMKDSKPVQRKKRRTPNGQSKQMMC</sequence>
<gene>
    <name evidence="4" type="ORF">FGO68_gene5706</name>
</gene>
<evidence type="ECO:0000256" key="1">
    <source>
        <dbReference type="SAM" id="MobiDB-lite"/>
    </source>
</evidence>
<keyword evidence="5" id="KW-1185">Reference proteome</keyword>
<feature type="transmembrane region" description="Helical" evidence="2">
    <location>
        <begin position="386"/>
        <end position="407"/>
    </location>
</feature>
<dbReference type="GO" id="GO:0000028">
    <property type="term" value="P:ribosomal small subunit assembly"/>
    <property type="evidence" value="ECO:0007669"/>
    <property type="project" value="TreeGrafter"/>
</dbReference>
<dbReference type="PANTHER" id="PTHR42698:SF2">
    <property type="entry name" value="GTPASE ERA-LIKE, CHLOROPLASTIC"/>
    <property type="match status" value="1"/>
</dbReference>
<dbReference type="Proteomes" id="UP000785679">
    <property type="component" value="Unassembled WGS sequence"/>
</dbReference>
<evidence type="ECO:0000256" key="2">
    <source>
        <dbReference type="SAM" id="Phobius"/>
    </source>
</evidence>
<comment type="caution">
    <text evidence="4">The sequence shown here is derived from an EMBL/GenBank/DDBJ whole genome shotgun (WGS) entry which is preliminary data.</text>
</comment>
<feature type="domain" description="Dynamin N-terminal" evidence="3">
    <location>
        <begin position="111"/>
        <end position="246"/>
    </location>
</feature>
<feature type="compositionally biased region" description="Basic and acidic residues" evidence="1">
    <location>
        <begin position="586"/>
        <end position="608"/>
    </location>
</feature>
<evidence type="ECO:0000259" key="3">
    <source>
        <dbReference type="Pfam" id="PF00350"/>
    </source>
</evidence>
<proteinExistence type="predicted"/>
<dbReference type="InterPro" id="IPR005662">
    <property type="entry name" value="GTPase_Era-like"/>
</dbReference>
<feature type="transmembrane region" description="Helical" evidence="2">
    <location>
        <begin position="475"/>
        <end position="493"/>
    </location>
</feature>
<dbReference type="GO" id="GO:0019843">
    <property type="term" value="F:rRNA binding"/>
    <property type="evidence" value="ECO:0007669"/>
    <property type="project" value="TreeGrafter"/>
</dbReference>
<feature type="compositionally biased region" description="Polar residues" evidence="1">
    <location>
        <begin position="617"/>
        <end position="626"/>
    </location>
</feature>
<feature type="compositionally biased region" description="Polar residues" evidence="1">
    <location>
        <begin position="1"/>
        <end position="19"/>
    </location>
</feature>
<dbReference type="AlphaFoldDB" id="A0A8J8SY23"/>
<reference evidence="4" key="1">
    <citation type="submission" date="2019-06" db="EMBL/GenBank/DDBJ databases">
        <authorList>
            <person name="Zheng W."/>
        </authorList>
    </citation>
    <scope>NUCLEOTIDE SEQUENCE</scope>
    <source>
        <strain evidence="4">QDHG01</strain>
    </source>
</reference>
<dbReference type="GO" id="GO:0005525">
    <property type="term" value="F:GTP binding"/>
    <property type="evidence" value="ECO:0007669"/>
    <property type="project" value="InterPro"/>
</dbReference>
<feature type="region of interest" description="Disordered" evidence="1">
    <location>
        <begin position="1"/>
        <end position="39"/>
    </location>
</feature>
<dbReference type="GO" id="GO:0043024">
    <property type="term" value="F:ribosomal small subunit binding"/>
    <property type="evidence" value="ECO:0007669"/>
    <property type="project" value="TreeGrafter"/>
</dbReference>
<dbReference type="Pfam" id="PF00350">
    <property type="entry name" value="Dynamin_N"/>
    <property type="match status" value="1"/>
</dbReference>
<feature type="transmembrane region" description="Helical" evidence="2">
    <location>
        <begin position="444"/>
        <end position="463"/>
    </location>
</feature>
<dbReference type="InterPro" id="IPR027417">
    <property type="entry name" value="P-loop_NTPase"/>
</dbReference>
<keyword evidence="2" id="KW-1133">Transmembrane helix</keyword>
<accession>A0A8J8SY23</accession>
<organism evidence="4 5">
    <name type="scientific">Halteria grandinella</name>
    <dbReference type="NCBI Taxonomy" id="5974"/>
    <lineage>
        <taxon>Eukaryota</taxon>
        <taxon>Sar</taxon>
        <taxon>Alveolata</taxon>
        <taxon>Ciliophora</taxon>
        <taxon>Intramacronucleata</taxon>
        <taxon>Spirotrichea</taxon>
        <taxon>Stichotrichia</taxon>
        <taxon>Sporadotrichida</taxon>
        <taxon>Halteriidae</taxon>
        <taxon>Halteria</taxon>
    </lineage>
</organism>
<dbReference type="EMBL" id="RRYP01016910">
    <property type="protein sequence ID" value="TNV74511.1"/>
    <property type="molecule type" value="Genomic_DNA"/>
</dbReference>
<keyword evidence="2" id="KW-0812">Transmembrane</keyword>
<dbReference type="Gene3D" id="3.40.50.300">
    <property type="entry name" value="P-loop containing nucleotide triphosphate hydrolases"/>
    <property type="match status" value="1"/>
</dbReference>
<keyword evidence="2" id="KW-0472">Membrane</keyword>
<dbReference type="InterPro" id="IPR045063">
    <property type="entry name" value="Dynamin_N"/>
</dbReference>
<dbReference type="SUPFAM" id="SSF52540">
    <property type="entry name" value="P-loop containing nucleoside triphosphate hydrolases"/>
    <property type="match status" value="1"/>
</dbReference>
<evidence type="ECO:0000313" key="5">
    <source>
        <dbReference type="Proteomes" id="UP000785679"/>
    </source>
</evidence>
<dbReference type="OrthoDB" id="1716625at2759"/>
<feature type="region of interest" description="Disordered" evidence="1">
    <location>
        <begin position="558"/>
        <end position="626"/>
    </location>
</feature>